<accession>A0AAN9YBJ0</accession>
<name>A0AAN9YBJ0_9HEMI</name>
<dbReference type="Pfam" id="PF03283">
    <property type="entry name" value="PAE"/>
    <property type="match status" value="1"/>
</dbReference>
<sequence length="544" mass="62578">MPSRLAYNMMSRGYALSLGSETLFLFTAYIIFTSCCFAKATSSNLIQEPSNVICSSMAQSNNVPSLFEAATTCEEETEEENGLRKVLFTNNVTCNDGTPAGFYIREAVNSKKWIVYLEGGWYCYSEQNCRDRWSRVKYLMSSEQWPAFRSGHGILSNDPNENPYWWHANHVFVPYCTSDIWSGRRSVPTRSGSFTFMGAVIIKQMVKELLNIGLKNANSLTIAGSSAGGVGVMLNLEPVQRLLTRYGATKVRLRGITDSGWFLDQPPFILNSDIVTPVQAVKQGFPMWRSQIPHTCRMTYPRELWKCFIGYRIYPTLSVPLFVFQWLFDEVQMKVENVGTPVTKQQWEYIHTMGEILRNSFQNVTSVFAPSCISHSILSRKDWHYIRIDDISLPDALRCWERQTKSKTLENAMETKLRRRMSQMTYPPETSHQSAKKQRKKRKKSKQNKKNEKQKRKNFQRNRLLRSTNTCSHRLLERCSWPQCNHYCPKLQNPVTGEELDLLELLKSFGLDMMNVATALGVDIHTLNNMGQRELISLLTQQAN</sequence>
<protein>
    <recommendedName>
        <fullName evidence="5">Palmitoleoyl-protein carboxylesterase NOTUM</fullName>
    </recommendedName>
</protein>
<comment type="caution">
    <text evidence="3">The sequence shown here is derived from an EMBL/GenBank/DDBJ whole genome shotgun (WGS) entry which is preliminary data.</text>
</comment>
<feature type="compositionally biased region" description="Basic residues" evidence="2">
    <location>
        <begin position="434"/>
        <end position="463"/>
    </location>
</feature>
<keyword evidence="4" id="KW-1185">Reference proteome</keyword>
<evidence type="ECO:0000256" key="1">
    <source>
        <dbReference type="ARBA" id="ARBA00010213"/>
    </source>
</evidence>
<feature type="compositionally biased region" description="Polar residues" evidence="2">
    <location>
        <begin position="422"/>
        <end position="433"/>
    </location>
</feature>
<organism evidence="3 4">
    <name type="scientific">Parthenolecanium corni</name>
    <dbReference type="NCBI Taxonomy" id="536013"/>
    <lineage>
        <taxon>Eukaryota</taxon>
        <taxon>Metazoa</taxon>
        <taxon>Ecdysozoa</taxon>
        <taxon>Arthropoda</taxon>
        <taxon>Hexapoda</taxon>
        <taxon>Insecta</taxon>
        <taxon>Pterygota</taxon>
        <taxon>Neoptera</taxon>
        <taxon>Paraneoptera</taxon>
        <taxon>Hemiptera</taxon>
        <taxon>Sternorrhyncha</taxon>
        <taxon>Coccoidea</taxon>
        <taxon>Coccidae</taxon>
        <taxon>Parthenolecanium</taxon>
    </lineage>
</organism>
<reference evidence="3 4" key="1">
    <citation type="submission" date="2024-03" db="EMBL/GenBank/DDBJ databases">
        <title>Adaptation during the transition from Ophiocordyceps entomopathogen to insect associate is accompanied by gene loss and intensified selection.</title>
        <authorList>
            <person name="Ward C.M."/>
            <person name="Onetto C.A."/>
            <person name="Borneman A.R."/>
        </authorList>
    </citation>
    <scope>NUCLEOTIDE SEQUENCE [LARGE SCALE GENOMIC DNA]</scope>
    <source>
        <strain evidence="3">AWRI1</strain>
        <tissue evidence="3">Single Adult Female</tissue>
    </source>
</reference>
<dbReference type="PROSITE" id="PS51257">
    <property type="entry name" value="PROKAR_LIPOPROTEIN"/>
    <property type="match status" value="1"/>
</dbReference>
<dbReference type="AlphaFoldDB" id="A0AAN9YBJ0"/>
<gene>
    <name evidence="3" type="ORF">V9T40_007095</name>
</gene>
<dbReference type="PANTHER" id="PTHR21562">
    <property type="entry name" value="NOTUM-RELATED"/>
    <property type="match status" value="1"/>
</dbReference>
<evidence type="ECO:0000256" key="2">
    <source>
        <dbReference type="SAM" id="MobiDB-lite"/>
    </source>
</evidence>
<dbReference type="GO" id="GO:0016787">
    <property type="term" value="F:hydrolase activity"/>
    <property type="evidence" value="ECO:0007669"/>
    <property type="project" value="InterPro"/>
</dbReference>
<dbReference type="Proteomes" id="UP001367676">
    <property type="component" value="Unassembled WGS sequence"/>
</dbReference>
<dbReference type="EMBL" id="JBBCAQ010000002">
    <property type="protein sequence ID" value="KAK7605237.1"/>
    <property type="molecule type" value="Genomic_DNA"/>
</dbReference>
<feature type="region of interest" description="Disordered" evidence="2">
    <location>
        <begin position="410"/>
        <end position="463"/>
    </location>
</feature>
<dbReference type="InterPro" id="IPR004963">
    <property type="entry name" value="PAE/NOTUM"/>
</dbReference>
<evidence type="ECO:0008006" key="5">
    <source>
        <dbReference type="Google" id="ProtNLM"/>
    </source>
</evidence>
<proteinExistence type="inferred from homology"/>
<evidence type="ECO:0000313" key="3">
    <source>
        <dbReference type="EMBL" id="KAK7605237.1"/>
    </source>
</evidence>
<evidence type="ECO:0000313" key="4">
    <source>
        <dbReference type="Proteomes" id="UP001367676"/>
    </source>
</evidence>
<dbReference type="PANTHER" id="PTHR21562:SF122">
    <property type="entry name" value="PALMITOLEOYL-PROTEIN CARBOXYLESTERASE NOTUM"/>
    <property type="match status" value="1"/>
</dbReference>
<comment type="similarity">
    <text evidence="1">Belongs to the pectinacetylesterase family. Notum subfamily.</text>
</comment>